<organism evidence="3 4">
    <name type="scientific">Schizophyllum amplum</name>
    <dbReference type="NCBI Taxonomy" id="97359"/>
    <lineage>
        <taxon>Eukaryota</taxon>
        <taxon>Fungi</taxon>
        <taxon>Dikarya</taxon>
        <taxon>Basidiomycota</taxon>
        <taxon>Agaricomycotina</taxon>
        <taxon>Agaricomycetes</taxon>
        <taxon>Agaricomycetidae</taxon>
        <taxon>Agaricales</taxon>
        <taxon>Schizophyllaceae</taxon>
        <taxon>Schizophyllum</taxon>
    </lineage>
</organism>
<dbReference type="OrthoDB" id="2498029at2759"/>
<dbReference type="PANTHER" id="PTHR22946">
    <property type="entry name" value="DIENELACTONE HYDROLASE DOMAIN-CONTAINING PROTEIN-RELATED"/>
    <property type="match status" value="1"/>
</dbReference>
<dbReference type="SUPFAM" id="SSF53474">
    <property type="entry name" value="alpha/beta-Hydrolases"/>
    <property type="match status" value="1"/>
</dbReference>
<dbReference type="EMBL" id="VDMD01000051">
    <property type="protein sequence ID" value="TRM57216.1"/>
    <property type="molecule type" value="Genomic_DNA"/>
</dbReference>
<keyword evidence="4" id="KW-1185">Reference proteome</keyword>
<dbReference type="Proteomes" id="UP000320762">
    <property type="component" value="Unassembled WGS sequence"/>
</dbReference>
<dbReference type="Gene3D" id="3.40.50.1820">
    <property type="entry name" value="alpha/beta hydrolase"/>
    <property type="match status" value="2"/>
</dbReference>
<evidence type="ECO:0000256" key="1">
    <source>
        <dbReference type="ARBA" id="ARBA00022801"/>
    </source>
</evidence>
<evidence type="ECO:0000259" key="2">
    <source>
        <dbReference type="Pfam" id="PF02129"/>
    </source>
</evidence>
<dbReference type="AlphaFoldDB" id="A0A550BXG2"/>
<proteinExistence type="predicted"/>
<dbReference type="InterPro" id="IPR029058">
    <property type="entry name" value="AB_hydrolase_fold"/>
</dbReference>
<sequence length="325" mass="34535">MASFTRTDISIPSAMPGWALDAWLYAPQHQGDRALPVIVMAHGWSCTKRMGLSVYAEIFAARGYAVVVFDYRRWGASDGTPRHILLPAEQVEDFRTVIKWARQQPQFDAQRVVVWGTSFGGGHAITIASDLATNPAAAIAQCPYTGTIPTVHPLSLLKTTALGFLDVGLGAFNATLGLVDVGLGLLGFGLGFLRVPALGPLYMPAAGPPGSCAGLTTPSAEAGIRARQGEDSDWVNEINASCLLSTLFYKPRAAAAQITCPTLVLAPTEDEECPVAGARAVAGAGETVELVEFAGAAHFEIYPFEKHYEAALQAQIDFLARHVPV</sequence>
<keyword evidence="1 3" id="KW-0378">Hydrolase</keyword>
<dbReference type="PANTHER" id="PTHR22946:SF9">
    <property type="entry name" value="POLYKETIDE TRANSFERASE AF380"/>
    <property type="match status" value="1"/>
</dbReference>
<dbReference type="GO" id="GO:0016788">
    <property type="term" value="F:hydrolase activity, acting on ester bonds"/>
    <property type="evidence" value="ECO:0007669"/>
    <property type="project" value="UniProtKB-ARBA"/>
</dbReference>
<dbReference type="InterPro" id="IPR000383">
    <property type="entry name" value="Xaa-Pro-like_dom"/>
</dbReference>
<dbReference type="STRING" id="97359.A0A550BXG2"/>
<dbReference type="InterPro" id="IPR050261">
    <property type="entry name" value="FrsA_esterase"/>
</dbReference>
<reference evidence="3 4" key="1">
    <citation type="journal article" date="2019" name="New Phytol.">
        <title>Comparative genomics reveals unique wood-decay strategies and fruiting body development in the Schizophyllaceae.</title>
        <authorList>
            <person name="Almasi E."/>
            <person name="Sahu N."/>
            <person name="Krizsan K."/>
            <person name="Balint B."/>
            <person name="Kovacs G.M."/>
            <person name="Kiss B."/>
            <person name="Cseklye J."/>
            <person name="Drula E."/>
            <person name="Henrissat B."/>
            <person name="Nagy I."/>
            <person name="Chovatia M."/>
            <person name="Adam C."/>
            <person name="LaButti K."/>
            <person name="Lipzen A."/>
            <person name="Riley R."/>
            <person name="Grigoriev I.V."/>
            <person name="Nagy L.G."/>
        </authorList>
    </citation>
    <scope>NUCLEOTIDE SEQUENCE [LARGE SCALE GENOMIC DNA]</scope>
    <source>
        <strain evidence="3 4">NL-1724</strain>
    </source>
</reference>
<evidence type="ECO:0000313" key="3">
    <source>
        <dbReference type="EMBL" id="TRM57216.1"/>
    </source>
</evidence>
<comment type="caution">
    <text evidence="3">The sequence shown here is derived from an EMBL/GenBank/DDBJ whole genome shotgun (WGS) entry which is preliminary data.</text>
</comment>
<accession>A0A550BXG2</accession>
<dbReference type="Pfam" id="PF02129">
    <property type="entry name" value="Peptidase_S15"/>
    <property type="match status" value="1"/>
</dbReference>
<feature type="domain" description="Xaa-Pro dipeptidyl-peptidase-like" evidence="2">
    <location>
        <begin position="19"/>
        <end position="144"/>
    </location>
</feature>
<gene>
    <name evidence="3" type="ORF">BD626DRAFT_515848</name>
</gene>
<evidence type="ECO:0000313" key="4">
    <source>
        <dbReference type="Proteomes" id="UP000320762"/>
    </source>
</evidence>
<protein>
    <submittedName>
        <fullName evidence="3">Alpha/beta-hydrolase</fullName>
    </submittedName>
</protein>
<name>A0A550BXG2_9AGAR</name>